<evidence type="ECO:0000313" key="2">
    <source>
        <dbReference type="Proteomes" id="UP001589776"/>
    </source>
</evidence>
<organism evidence="1 2">
    <name type="scientific">Paenibacillus chartarius</name>
    <dbReference type="NCBI Taxonomy" id="747481"/>
    <lineage>
        <taxon>Bacteria</taxon>
        <taxon>Bacillati</taxon>
        <taxon>Bacillota</taxon>
        <taxon>Bacilli</taxon>
        <taxon>Bacillales</taxon>
        <taxon>Paenibacillaceae</taxon>
        <taxon>Paenibacillus</taxon>
    </lineage>
</organism>
<reference evidence="1 2" key="1">
    <citation type="submission" date="2024-09" db="EMBL/GenBank/DDBJ databases">
        <authorList>
            <person name="Sun Q."/>
            <person name="Mori K."/>
        </authorList>
    </citation>
    <scope>NUCLEOTIDE SEQUENCE [LARGE SCALE GENOMIC DNA]</scope>
    <source>
        <strain evidence="1 2">CCM 7759</strain>
    </source>
</reference>
<dbReference type="RefSeq" id="WP_377473231.1">
    <property type="nucleotide sequence ID" value="NZ_JBHLWN010000102.1"/>
</dbReference>
<evidence type="ECO:0000313" key="1">
    <source>
        <dbReference type="EMBL" id="MFC0215745.1"/>
    </source>
</evidence>
<dbReference type="EMBL" id="JBHLWN010000102">
    <property type="protein sequence ID" value="MFC0215745.1"/>
    <property type="molecule type" value="Genomic_DNA"/>
</dbReference>
<protein>
    <submittedName>
        <fullName evidence="1">Uncharacterized protein</fullName>
    </submittedName>
</protein>
<dbReference type="Proteomes" id="UP001589776">
    <property type="component" value="Unassembled WGS sequence"/>
</dbReference>
<gene>
    <name evidence="1" type="ORF">ACFFK0_25440</name>
</gene>
<comment type="caution">
    <text evidence="1">The sequence shown here is derived from an EMBL/GenBank/DDBJ whole genome shotgun (WGS) entry which is preliminary data.</text>
</comment>
<proteinExistence type="predicted"/>
<sequence>MELACGDYRIEFMDGRLEVRKQERLLYFNKRPLCETVKTAFALSEFYDTAYSEVVVTTHSVVATGTLTVPSGSEFYFSDVYESSDCDSK</sequence>
<keyword evidence="2" id="KW-1185">Reference proteome</keyword>
<name>A0ABV6DSY0_9BACL</name>
<accession>A0ABV6DSY0</accession>